<dbReference type="SUPFAM" id="SSF56271">
    <property type="entry name" value="Pyruvoyl-dependent histidine and arginine decarboxylases"/>
    <property type="match status" value="1"/>
</dbReference>
<evidence type="ECO:0000256" key="3">
    <source>
        <dbReference type="ARBA" id="ARBA00012426"/>
    </source>
</evidence>
<dbReference type="PANTHER" id="PTHR40438">
    <property type="entry name" value="PYRUVOYL-DEPENDENT ARGININE DECARBOXYLASE"/>
    <property type="match status" value="1"/>
</dbReference>
<sequence>MIDVSNLMAPTANIYSLVRGSSEGQTPLNAFDNALLNAGVGDTNLMRMSSILPPDAQQHDIADLDLPAGGFLPLAYAAIDSKRPGTVIASAVAVGIPEDDEAPGVIMEFEDEDELLTVEQKARQMVVNAFESRNRELKEIKSIGIDHKVKECASAFAGVVLWYE</sequence>
<name>A0A5D3YNB7_9BACT</name>
<dbReference type="SFLD" id="SFLDG01170">
    <property type="entry name" value="Pyruvoyl-dependent_arginine_de"/>
    <property type="match status" value="1"/>
</dbReference>
<evidence type="ECO:0000256" key="7">
    <source>
        <dbReference type="ARBA" id="ARBA00023317"/>
    </source>
</evidence>
<dbReference type="Gene3D" id="3.30.60.30">
    <property type="match status" value="1"/>
</dbReference>
<dbReference type="Gene3D" id="3.50.20.10">
    <property type="entry name" value="Pyruvoyl-Dependent Histidine Decarboxylase, subunit B"/>
    <property type="match status" value="1"/>
</dbReference>
<evidence type="ECO:0000256" key="2">
    <source>
        <dbReference type="ARBA" id="ARBA00008611"/>
    </source>
</evidence>
<dbReference type="SFLD" id="SFLDF00471">
    <property type="entry name" value="Pyruvoyl-dependent_arginine_de"/>
    <property type="match status" value="1"/>
</dbReference>
<keyword evidence="6" id="KW-0456">Lyase</keyword>
<reference evidence="9 10" key="1">
    <citation type="submission" date="2019-07" db="EMBL/GenBank/DDBJ databases">
        <title>Genomic Encyclopedia of Archaeal and Bacterial Type Strains, Phase II (KMG-II): from individual species to whole genera.</title>
        <authorList>
            <person name="Goeker M."/>
        </authorList>
    </citation>
    <scope>NUCLEOTIDE SEQUENCE [LARGE SCALE GENOMIC DNA]</scope>
    <source>
        <strain evidence="9 10">DSM 21935</strain>
    </source>
</reference>
<keyword evidence="5" id="KW-0210">Decarboxylase</keyword>
<dbReference type="Pfam" id="PF01862">
    <property type="entry name" value="PvlArgDC"/>
    <property type="match status" value="1"/>
</dbReference>
<organism evidence="9 10">
    <name type="scientific">Fodinibius salinus</name>
    <dbReference type="NCBI Taxonomy" id="860790"/>
    <lineage>
        <taxon>Bacteria</taxon>
        <taxon>Pseudomonadati</taxon>
        <taxon>Balneolota</taxon>
        <taxon>Balneolia</taxon>
        <taxon>Balneolales</taxon>
        <taxon>Balneolaceae</taxon>
        <taxon>Fodinibius</taxon>
    </lineage>
</organism>
<dbReference type="NCBIfam" id="TIGR00286">
    <property type="entry name" value="pyruvoyl-dependent arginine decarboxylase"/>
    <property type="match status" value="1"/>
</dbReference>
<comment type="catalytic activity">
    <reaction evidence="8">
        <text>L-arginine + H(+) = agmatine + CO2</text>
        <dbReference type="Rhea" id="RHEA:17641"/>
        <dbReference type="ChEBI" id="CHEBI:15378"/>
        <dbReference type="ChEBI" id="CHEBI:16526"/>
        <dbReference type="ChEBI" id="CHEBI:32682"/>
        <dbReference type="ChEBI" id="CHEBI:58145"/>
        <dbReference type="EC" id="4.1.1.19"/>
    </reaction>
</comment>
<protein>
    <recommendedName>
        <fullName evidence="4">Pyruvoyl-dependent arginine decarboxylase AaxB</fullName>
        <ecNumber evidence="3">4.1.1.19</ecNumber>
    </recommendedName>
</protein>
<dbReference type="InterPro" id="IPR016104">
    <property type="entry name" value="Pyr-dep_his/arg-deCO2ase"/>
</dbReference>
<dbReference type="GO" id="GO:0006527">
    <property type="term" value="P:L-arginine catabolic process"/>
    <property type="evidence" value="ECO:0007669"/>
    <property type="project" value="InterPro"/>
</dbReference>
<evidence type="ECO:0000256" key="8">
    <source>
        <dbReference type="ARBA" id="ARBA00049309"/>
    </source>
</evidence>
<dbReference type="GO" id="GO:0008792">
    <property type="term" value="F:arginine decarboxylase activity"/>
    <property type="evidence" value="ECO:0007669"/>
    <property type="project" value="UniProtKB-EC"/>
</dbReference>
<dbReference type="PANTHER" id="PTHR40438:SF1">
    <property type="entry name" value="PYRUVOYL-DEPENDENT ARGININE DECARBOXYLASE"/>
    <property type="match status" value="1"/>
</dbReference>
<dbReference type="InterPro" id="IPR016105">
    <property type="entry name" value="Pyr-dep_his/arg-deCO2ase_sand"/>
</dbReference>
<dbReference type="Proteomes" id="UP000324595">
    <property type="component" value="Unassembled WGS sequence"/>
</dbReference>
<comment type="cofactor">
    <cofactor evidence="1">
        <name>pyruvate</name>
        <dbReference type="ChEBI" id="CHEBI:15361"/>
    </cofactor>
</comment>
<comment type="similarity">
    <text evidence="2">Belongs to the pyruvoyl-dependent arginine decarboxylase family.</text>
</comment>
<evidence type="ECO:0000313" key="10">
    <source>
        <dbReference type="Proteomes" id="UP000324595"/>
    </source>
</evidence>
<evidence type="ECO:0000256" key="5">
    <source>
        <dbReference type="ARBA" id="ARBA00022793"/>
    </source>
</evidence>
<dbReference type="RefSeq" id="WP_211359349.1">
    <property type="nucleotide sequence ID" value="NZ_VNHY01000001.1"/>
</dbReference>
<dbReference type="EMBL" id="VNHY01000001">
    <property type="protein sequence ID" value="TYP95364.1"/>
    <property type="molecule type" value="Genomic_DNA"/>
</dbReference>
<evidence type="ECO:0000256" key="1">
    <source>
        <dbReference type="ARBA" id="ARBA00001928"/>
    </source>
</evidence>
<dbReference type="SFLD" id="SFLDS00055">
    <property type="entry name" value="Pyruvoyl-Dependent_Histidine/A"/>
    <property type="match status" value="1"/>
</dbReference>
<evidence type="ECO:0000256" key="6">
    <source>
        <dbReference type="ARBA" id="ARBA00023239"/>
    </source>
</evidence>
<proteinExistence type="inferred from homology"/>
<accession>A0A5D3YNB7</accession>
<keyword evidence="7" id="KW-0670">Pyruvate</keyword>
<dbReference type="InterPro" id="IPR002724">
    <property type="entry name" value="Pyruvoyl-dep_arg_deCO2ase"/>
</dbReference>
<comment type="caution">
    <text evidence="9">The sequence shown here is derived from an EMBL/GenBank/DDBJ whole genome shotgun (WGS) entry which is preliminary data.</text>
</comment>
<dbReference type="AlphaFoldDB" id="A0A5D3YNB7"/>
<gene>
    <name evidence="9" type="ORF">LX73_0665</name>
</gene>
<dbReference type="EC" id="4.1.1.19" evidence="3"/>
<evidence type="ECO:0000313" key="9">
    <source>
        <dbReference type="EMBL" id="TYP95364.1"/>
    </source>
</evidence>
<keyword evidence="10" id="KW-1185">Reference proteome</keyword>
<evidence type="ECO:0000256" key="4">
    <source>
        <dbReference type="ARBA" id="ARBA00014727"/>
    </source>
</evidence>